<proteinExistence type="predicted"/>
<dbReference type="AlphaFoldDB" id="A0A246BD93"/>
<gene>
    <name evidence="1" type="ORF">AP75_02395</name>
</gene>
<sequence length="68" mass="7921">MKFLIILFSIILFLKDQQSNVFICKGKNSERYHLKKSCRGLSKCSTDIHTVTIAEAREKGRTLCKWED</sequence>
<dbReference type="Proteomes" id="UP000197587">
    <property type="component" value="Unassembled WGS sequence"/>
</dbReference>
<reference evidence="1 2" key="2">
    <citation type="submission" date="2017-05" db="EMBL/GenBank/DDBJ databases">
        <title>Genome of Chryseobacterium haifense.</title>
        <authorList>
            <person name="Newman J.D."/>
        </authorList>
    </citation>
    <scope>NUCLEOTIDE SEQUENCE [LARGE SCALE GENOMIC DNA]</scope>
    <source>
        <strain evidence="1 2">DSM 19056</strain>
    </source>
</reference>
<organism evidence="1 2">
    <name type="scientific">Kaistella haifensis DSM 19056</name>
    <dbReference type="NCBI Taxonomy" id="1450526"/>
    <lineage>
        <taxon>Bacteria</taxon>
        <taxon>Pseudomonadati</taxon>
        <taxon>Bacteroidota</taxon>
        <taxon>Flavobacteriia</taxon>
        <taxon>Flavobacteriales</taxon>
        <taxon>Weeksellaceae</taxon>
        <taxon>Chryseobacterium group</taxon>
        <taxon>Kaistella</taxon>
    </lineage>
</organism>
<evidence type="ECO:0000313" key="2">
    <source>
        <dbReference type="Proteomes" id="UP000197587"/>
    </source>
</evidence>
<dbReference type="EMBL" id="JASZ02000002">
    <property type="protein sequence ID" value="OWK99349.1"/>
    <property type="molecule type" value="Genomic_DNA"/>
</dbReference>
<protein>
    <submittedName>
        <fullName evidence="1">Uncharacterized protein</fullName>
    </submittedName>
</protein>
<reference evidence="1 2" key="1">
    <citation type="submission" date="2014-01" db="EMBL/GenBank/DDBJ databases">
        <authorList>
            <consortium name="Genome Consortium for Active Teaching"/>
            <person name="Sontag T.C."/>
            <person name="Newman J.D."/>
        </authorList>
    </citation>
    <scope>NUCLEOTIDE SEQUENCE [LARGE SCALE GENOMIC DNA]</scope>
    <source>
        <strain evidence="1 2">DSM 19056</strain>
    </source>
</reference>
<evidence type="ECO:0000313" key="1">
    <source>
        <dbReference type="EMBL" id="OWK99349.1"/>
    </source>
</evidence>
<comment type="caution">
    <text evidence="1">The sequence shown here is derived from an EMBL/GenBank/DDBJ whole genome shotgun (WGS) entry which is preliminary data.</text>
</comment>
<name>A0A246BD93_9FLAO</name>
<accession>A0A246BD93</accession>
<keyword evidence="2" id="KW-1185">Reference proteome</keyword>